<dbReference type="Proteomes" id="UP001165492">
    <property type="component" value="Unassembled WGS sequence"/>
</dbReference>
<feature type="transmembrane region" description="Helical" evidence="1">
    <location>
        <begin position="147"/>
        <end position="167"/>
    </location>
</feature>
<dbReference type="Pfam" id="PF07907">
    <property type="entry name" value="YibE_F"/>
    <property type="match status" value="1"/>
</dbReference>
<keyword evidence="1" id="KW-0472">Membrane</keyword>
<keyword evidence="2" id="KW-0732">Signal</keyword>
<accession>A0ABS8HM92</accession>
<feature type="transmembrane region" description="Helical" evidence="1">
    <location>
        <begin position="202"/>
        <end position="226"/>
    </location>
</feature>
<evidence type="ECO:0000256" key="2">
    <source>
        <dbReference type="SAM" id="SignalP"/>
    </source>
</evidence>
<keyword evidence="1" id="KW-1133">Transmembrane helix</keyword>
<gene>
    <name evidence="3" type="ORF">LMF89_02970</name>
</gene>
<dbReference type="InterPro" id="IPR012507">
    <property type="entry name" value="YibE_F"/>
</dbReference>
<keyword evidence="1" id="KW-0812">Transmembrane</keyword>
<organism evidence="3 4">
    <name type="scientific">Pelosinus baikalensis</name>
    <dbReference type="NCBI Taxonomy" id="2892015"/>
    <lineage>
        <taxon>Bacteria</taxon>
        <taxon>Bacillati</taxon>
        <taxon>Bacillota</taxon>
        <taxon>Negativicutes</taxon>
        <taxon>Selenomonadales</taxon>
        <taxon>Sporomusaceae</taxon>
        <taxon>Pelosinus</taxon>
    </lineage>
</organism>
<name>A0ABS8HM92_9FIRM</name>
<dbReference type="RefSeq" id="WP_229533815.1">
    <property type="nucleotide sequence ID" value="NZ_JAJHJB010000002.1"/>
</dbReference>
<dbReference type="PANTHER" id="PTHR41771:SF1">
    <property type="entry name" value="MEMBRANE PROTEIN"/>
    <property type="match status" value="1"/>
</dbReference>
<dbReference type="PANTHER" id="PTHR41771">
    <property type="entry name" value="MEMBRANE PROTEIN-RELATED"/>
    <property type="match status" value="1"/>
</dbReference>
<feature type="transmembrane region" description="Helical" evidence="1">
    <location>
        <begin position="304"/>
        <end position="324"/>
    </location>
</feature>
<keyword evidence="4" id="KW-1185">Reference proteome</keyword>
<feature type="chain" id="PRO_5047017043" evidence="2">
    <location>
        <begin position="29"/>
        <end position="375"/>
    </location>
</feature>
<feature type="transmembrane region" description="Helical" evidence="1">
    <location>
        <begin position="122"/>
        <end position="140"/>
    </location>
</feature>
<feature type="transmembrane region" description="Helical" evidence="1">
    <location>
        <begin position="250"/>
        <end position="271"/>
    </location>
</feature>
<comment type="caution">
    <text evidence="3">The sequence shown here is derived from an EMBL/GenBank/DDBJ whole genome shotgun (WGS) entry which is preliminary data.</text>
</comment>
<feature type="signal peptide" evidence="2">
    <location>
        <begin position="1"/>
        <end position="28"/>
    </location>
</feature>
<proteinExistence type="predicted"/>
<feature type="transmembrane region" description="Helical" evidence="1">
    <location>
        <begin position="173"/>
        <end position="195"/>
    </location>
</feature>
<reference evidence="3" key="1">
    <citation type="submission" date="2021-11" db="EMBL/GenBank/DDBJ databases">
        <title>Description of a new species Pelosinus isolated from the bottom sediments of Lake Baikal.</title>
        <authorList>
            <person name="Zakharyuk A."/>
        </authorList>
    </citation>
    <scope>NUCLEOTIDE SEQUENCE</scope>
    <source>
        <strain evidence="3">Bkl1</strain>
    </source>
</reference>
<sequence>MKLQRISPRYILVTLIACLLFSSVPVLAAGNNTQPIEYVNGVVLSIQSLDVAPNKKVGISSKSLVTILLTSGAESGKQVQSINYITNQPLFDINPSPGDKIILAVSDVQNEKQYHIADYNRLFPTYILVGLFILSLLILGKTIGIKTIFVICFSVVIILKGMIPLILNYHWNFIIATMLVCAVITAITQITISGWNSKTWGAILGTVGGVLIAGVLAAISISWMHLTGLDSEEAMMLKVTTLTFMNFQEVLFAGIILGSLGAVMDVTISIASTQYEIKQSCPHYGFREIFNSGINVGRDVMGTMANTLILAYTGSSLPLVFLIASQDNVSFMRIMNLNIVATEITRALTGSIGLICSIPLTAVITAFLLSRKHSK</sequence>
<protein>
    <submittedName>
        <fullName evidence="3">YibE/F family protein</fullName>
    </submittedName>
</protein>
<evidence type="ECO:0000256" key="1">
    <source>
        <dbReference type="SAM" id="Phobius"/>
    </source>
</evidence>
<evidence type="ECO:0000313" key="4">
    <source>
        <dbReference type="Proteomes" id="UP001165492"/>
    </source>
</evidence>
<evidence type="ECO:0000313" key="3">
    <source>
        <dbReference type="EMBL" id="MCC5464323.1"/>
    </source>
</evidence>
<feature type="transmembrane region" description="Helical" evidence="1">
    <location>
        <begin position="344"/>
        <end position="369"/>
    </location>
</feature>
<dbReference type="EMBL" id="JAJHJB010000002">
    <property type="protein sequence ID" value="MCC5464323.1"/>
    <property type="molecule type" value="Genomic_DNA"/>
</dbReference>